<accession>R7UE62</accession>
<reference evidence="1 3" key="2">
    <citation type="journal article" date="2013" name="Nature">
        <title>Insights into bilaterian evolution from three spiralian genomes.</title>
        <authorList>
            <person name="Simakov O."/>
            <person name="Marletaz F."/>
            <person name="Cho S.J."/>
            <person name="Edsinger-Gonzales E."/>
            <person name="Havlak P."/>
            <person name="Hellsten U."/>
            <person name="Kuo D.H."/>
            <person name="Larsson T."/>
            <person name="Lv J."/>
            <person name="Arendt D."/>
            <person name="Savage R."/>
            <person name="Osoegawa K."/>
            <person name="de Jong P."/>
            <person name="Grimwood J."/>
            <person name="Chapman J.A."/>
            <person name="Shapiro H."/>
            <person name="Aerts A."/>
            <person name="Otillar R.P."/>
            <person name="Terry A.Y."/>
            <person name="Boore J.L."/>
            <person name="Grigoriev I.V."/>
            <person name="Lindberg D.R."/>
            <person name="Seaver E.C."/>
            <person name="Weisblat D.A."/>
            <person name="Putnam N.H."/>
            <person name="Rokhsar D.S."/>
        </authorList>
    </citation>
    <scope>NUCLEOTIDE SEQUENCE</scope>
    <source>
        <strain evidence="1 3">I ESC-2004</strain>
    </source>
</reference>
<organism evidence="1">
    <name type="scientific">Capitella teleta</name>
    <name type="common">Polychaete worm</name>
    <dbReference type="NCBI Taxonomy" id="283909"/>
    <lineage>
        <taxon>Eukaryota</taxon>
        <taxon>Metazoa</taxon>
        <taxon>Spiralia</taxon>
        <taxon>Lophotrochozoa</taxon>
        <taxon>Annelida</taxon>
        <taxon>Polychaeta</taxon>
        <taxon>Sedentaria</taxon>
        <taxon>Scolecida</taxon>
        <taxon>Capitellidae</taxon>
        <taxon>Capitella</taxon>
    </lineage>
</organism>
<name>R7UE62_CAPTE</name>
<dbReference type="HOGENOM" id="CLU_2252577_0_0_1"/>
<reference evidence="3" key="1">
    <citation type="submission" date="2012-12" db="EMBL/GenBank/DDBJ databases">
        <authorList>
            <person name="Hellsten U."/>
            <person name="Grimwood J."/>
            <person name="Chapman J.A."/>
            <person name="Shapiro H."/>
            <person name="Aerts A."/>
            <person name="Otillar R.P."/>
            <person name="Terry A.Y."/>
            <person name="Boore J.L."/>
            <person name="Simakov O."/>
            <person name="Marletaz F."/>
            <person name="Cho S.-J."/>
            <person name="Edsinger-Gonzales E."/>
            <person name="Havlak P."/>
            <person name="Kuo D.-H."/>
            <person name="Larsson T."/>
            <person name="Lv J."/>
            <person name="Arendt D."/>
            <person name="Savage R."/>
            <person name="Osoegawa K."/>
            <person name="de Jong P."/>
            <person name="Lindberg D.R."/>
            <person name="Seaver E.C."/>
            <person name="Weisblat D.A."/>
            <person name="Putnam N.H."/>
            <person name="Grigoriev I.V."/>
            <person name="Rokhsar D.S."/>
        </authorList>
    </citation>
    <scope>NUCLEOTIDE SEQUENCE</scope>
    <source>
        <strain evidence="3">I ESC-2004</strain>
    </source>
</reference>
<dbReference type="EnsemblMetazoa" id="CapteT194558">
    <property type="protein sequence ID" value="CapteP194558"/>
    <property type="gene ID" value="CapteG194558"/>
</dbReference>
<dbReference type="EMBL" id="AMQN01008222">
    <property type="status" value="NOT_ANNOTATED_CDS"/>
    <property type="molecule type" value="Genomic_DNA"/>
</dbReference>
<dbReference type="AlphaFoldDB" id="R7UE62"/>
<keyword evidence="3" id="KW-1185">Reference proteome</keyword>
<sequence length="104" mass="11428">MNPGVVIASIESQFNPVKNNTFTTNRLSPNALTRDNCNPRGRPPAEVPDRRLIGRLLVEYKDGKACGCIDRYGDAVNLFFLLTIGTNQNLLEVNIDILGSCCGF</sequence>
<evidence type="ECO:0000313" key="3">
    <source>
        <dbReference type="Proteomes" id="UP000014760"/>
    </source>
</evidence>
<gene>
    <name evidence="1" type="ORF">CAPTEDRAFT_194558</name>
</gene>
<evidence type="ECO:0000313" key="1">
    <source>
        <dbReference type="EMBL" id="ELU04269.1"/>
    </source>
</evidence>
<dbReference type="EMBL" id="KB302492">
    <property type="protein sequence ID" value="ELU04269.1"/>
    <property type="molecule type" value="Genomic_DNA"/>
</dbReference>
<reference evidence="2" key="3">
    <citation type="submission" date="2015-06" db="UniProtKB">
        <authorList>
            <consortium name="EnsemblMetazoa"/>
        </authorList>
    </citation>
    <scope>IDENTIFICATION</scope>
</reference>
<dbReference type="EMBL" id="AMQN01008221">
    <property type="status" value="NOT_ANNOTATED_CDS"/>
    <property type="molecule type" value="Genomic_DNA"/>
</dbReference>
<dbReference type="Proteomes" id="UP000014760">
    <property type="component" value="Unassembled WGS sequence"/>
</dbReference>
<protein>
    <submittedName>
        <fullName evidence="1 2">Uncharacterized protein</fullName>
    </submittedName>
</protein>
<evidence type="ECO:0000313" key="2">
    <source>
        <dbReference type="EnsemblMetazoa" id="CapteP194558"/>
    </source>
</evidence>
<proteinExistence type="predicted"/>